<evidence type="ECO:0000256" key="3">
    <source>
        <dbReference type="ARBA" id="ARBA00022490"/>
    </source>
</evidence>
<organism evidence="10 11">
    <name type="scientific">Fluctibacter corallii</name>
    <dbReference type="NCBI Taxonomy" id="2984329"/>
    <lineage>
        <taxon>Bacteria</taxon>
        <taxon>Pseudomonadati</taxon>
        <taxon>Pseudomonadota</taxon>
        <taxon>Gammaproteobacteria</taxon>
        <taxon>Alteromonadales</taxon>
        <taxon>Alteromonadaceae</taxon>
        <taxon>Fluctibacter</taxon>
    </lineage>
</organism>
<proteinExistence type="inferred from homology"/>
<comment type="catalytic activity">
    <reaction evidence="9">
        <text>a (3R)-hydroxyacyl-[ACP] = a (2E)-enoyl-[ACP] + H2O</text>
        <dbReference type="Rhea" id="RHEA:13097"/>
        <dbReference type="Rhea" id="RHEA-COMP:9925"/>
        <dbReference type="Rhea" id="RHEA-COMP:9945"/>
        <dbReference type="ChEBI" id="CHEBI:15377"/>
        <dbReference type="ChEBI" id="CHEBI:78784"/>
        <dbReference type="ChEBI" id="CHEBI:78827"/>
        <dbReference type="EC" id="4.2.1.59"/>
    </reaction>
</comment>
<dbReference type="PANTHER" id="PTHR30272:SF1">
    <property type="entry name" value="3-HYDROXYACYL-[ACYL-CARRIER-PROTEIN] DEHYDRATASE"/>
    <property type="match status" value="1"/>
</dbReference>
<dbReference type="Proteomes" id="UP001652504">
    <property type="component" value="Unassembled WGS sequence"/>
</dbReference>
<dbReference type="Pfam" id="PF07977">
    <property type="entry name" value="FabA"/>
    <property type="match status" value="1"/>
</dbReference>
<accession>A0ABT3A8I7</accession>
<name>A0ABT3A8I7_9ALTE</name>
<keyword evidence="7 9" id="KW-0456">Lyase</keyword>
<evidence type="ECO:0000256" key="9">
    <source>
        <dbReference type="HAMAP-Rule" id="MF_00406"/>
    </source>
</evidence>
<dbReference type="InterPro" id="IPR013114">
    <property type="entry name" value="FabA_FabZ"/>
</dbReference>
<evidence type="ECO:0000256" key="4">
    <source>
        <dbReference type="ARBA" id="ARBA00022516"/>
    </source>
</evidence>
<gene>
    <name evidence="9 10" type="primary">fabZ</name>
    <name evidence="10" type="ORF">OE749_09855</name>
</gene>
<dbReference type="SUPFAM" id="SSF54637">
    <property type="entry name" value="Thioesterase/thiol ester dehydrase-isomerase"/>
    <property type="match status" value="1"/>
</dbReference>
<keyword evidence="11" id="KW-1185">Reference proteome</keyword>
<evidence type="ECO:0000256" key="2">
    <source>
        <dbReference type="ARBA" id="ARBA00009174"/>
    </source>
</evidence>
<evidence type="ECO:0000256" key="8">
    <source>
        <dbReference type="ARBA" id="ARBA00025049"/>
    </source>
</evidence>
<reference evidence="10 11" key="1">
    <citation type="submission" date="2022-10" db="EMBL/GenBank/DDBJ databases">
        <title>Aestuariibacter sp. AA17 isolated from Montipora capitata coral fragment.</title>
        <authorList>
            <person name="Emsley S.A."/>
            <person name="Pfannmuller K.M."/>
            <person name="Loughran R.M."/>
            <person name="Shlafstein M."/>
            <person name="Papke E."/>
            <person name="Saw J.H."/>
            <person name="Ushijima B."/>
            <person name="Videau P."/>
        </authorList>
    </citation>
    <scope>NUCLEOTIDE SEQUENCE [LARGE SCALE GENOMIC DNA]</scope>
    <source>
        <strain evidence="10 11">AA17</strain>
    </source>
</reference>
<dbReference type="InterPro" id="IPR010084">
    <property type="entry name" value="FabZ"/>
</dbReference>
<protein>
    <recommendedName>
        <fullName evidence="9">3-hydroxyacyl-[acyl-carrier-protein] dehydratase FabZ</fullName>
        <ecNumber evidence="9">4.2.1.59</ecNumber>
    </recommendedName>
    <alternativeName>
        <fullName evidence="9">(3R)-hydroxymyristoyl-[acyl-carrier-protein] dehydratase</fullName>
        <shortName evidence="9">(3R)-hydroxymyristoyl-ACP dehydrase</shortName>
    </alternativeName>
    <alternativeName>
        <fullName evidence="9">Beta-hydroxyacyl-ACP dehydratase</fullName>
    </alternativeName>
</protein>
<dbReference type="EC" id="4.2.1.59" evidence="9"/>
<evidence type="ECO:0000256" key="6">
    <source>
        <dbReference type="ARBA" id="ARBA00023098"/>
    </source>
</evidence>
<evidence type="ECO:0000256" key="5">
    <source>
        <dbReference type="ARBA" id="ARBA00022556"/>
    </source>
</evidence>
<feature type="active site" evidence="9">
    <location>
        <position position="54"/>
    </location>
</feature>
<comment type="caution">
    <text evidence="10">The sequence shown here is derived from an EMBL/GenBank/DDBJ whole genome shotgun (WGS) entry which is preliminary data.</text>
</comment>
<dbReference type="PANTHER" id="PTHR30272">
    <property type="entry name" value="3-HYDROXYACYL-[ACYL-CARRIER-PROTEIN] DEHYDRATASE"/>
    <property type="match status" value="1"/>
</dbReference>
<keyword evidence="4 9" id="KW-0444">Lipid biosynthesis</keyword>
<dbReference type="NCBIfam" id="NF000582">
    <property type="entry name" value="PRK00006.1"/>
    <property type="match status" value="1"/>
</dbReference>
<comment type="similarity">
    <text evidence="2 9">Belongs to the thioester dehydratase family. FabZ subfamily.</text>
</comment>
<dbReference type="CDD" id="cd01288">
    <property type="entry name" value="FabZ"/>
    <property type="match status" value="1"/>
</dbReference>
<evidence type="ECO:0000256" key="7">
    <source>
        <dbReference type="ARBA" id="ARBA00023239"/>
    </source>
</evidence>
<dbReference type="InterPro" id="IPR029069">
    <property type="entry name" value="HotDog_dom_sf"/>
</dbReference>
<dbReference type="HAMAP" id="MF_00406">
    <property type="entry name" value="FabZ"/>
    <property type="match status" value="1"/>
</dbReference>
<dbReference type="EMBL" id="JAOWKX010000004">
    <property type="protein sequence ID" value="MCV2885000.1"/>
    <property type="molecule type" value="Genomic_DNA"/>
</dbReference>
<dbReference type="Gene3D" id="3.10.129.10">
    <property type="entry name" value="Hotdog Thioesterase"/>
    <property type="match status" value="1"/>
</dbReference>
<dbReference type="RefSeq" id="WP_263712279.1">
    <property type="nucleotide sequence ID" value="NZ_JAOWKX010000004.1"/>
</dbReference>
<keyword evidence="6 9" id="KW-0443">Lipid metabolism</keyword>
<keyword evidence="5 9" id="KW-0441">Lipid A biosynthesis</keyword>
<comment type="subcellular location">
    <subcellularLocation>
        <location evidence="1 9">Cytoplasm</location>
    </subcellularLocation>
</comment>
<dbReference type="GO" id="GO:0019171">
    <property type="term" value="F:(3R)-hydroxyacyl-[acyl-carrier-protein] dehydratase activity"/>
    <property type="evidence" value="ECO:0007669"/>
    <property type="project" value="UniProtKB-EC"/>
</dbReference>
<evidence type="ECO:0000313" key="10">
    <source>
        <dbReference type="EMBL" id="MCV2885000.1"/>
    </source>
</evidence>
<evidence type="ECO:0000313" key="11">
    <source>
        <dbReference type="Proteomes" id="UP001652504"/>
    </source>
</evidence>
<keyword evidence="3 9" id="KW-0963">Cytoplasm</keyword>
<sequence>MSDTLNTIEIQEILELLPHRYPFLLLDRVTDYVLGESIVAYKNITINEPCFMGHFPGKPIFPGVLILEAMAQAAGVLGFKSVGNTDDLYLYAGIDNARFKRPVVPGDRLQFDVQLVKEKRGIWKFKGIASVDGMEACSAEFMCAMRKM</sequence>
<dbReference type="NCBIfam" id="TIGR01750">
    <property type="entry name" value="fabZ"/>
    <property type="match status" value="1"/>
</dbReference>
<comment type="function">
    <text evidence="8 9">Involved in unsaturated fatty acids biosynthesis. Catalyzes the dehydration of short chain beta-hydroxyacyl-ACPs and long chain saturated and unsaturated beta-hydroxyacyl-ACPs.</text>
</comment>
<evidence type="ECO:0000256" key="1">
    <source>
        <dbReference type="ARBA" id="ARBA00004496"/>
    </source>
</evidence>